<dbReference type="GO" id="GO:0045944">
    <property type="term" value="P:positive regulation of transcription by RNA polymerase II"/>
    <property type="evidence" value="ECO:0007669"/>
    <property type="project" value="TreeGrafter"/>
</dbReference>
<dbReference type="Gene3D" id="3.30.50.10">
    <property type="entry name" value="Erythroid Transcription Factor GATA-1, subunit A"/>
    <property type="match status" value="1"/>
</dbReference>
<dbReference type="InterPro" id="IPR000679">
    <property type="entry name" value="Znf_GATA"/>
</dbReference>
<dbReference type="STRING" id="329885.A0A4U0UEN1"/>
<dbReference type="SMART" id="SM00401">
    <property type="entry name" value="ZnF_GATA"/>
    <property type="match status" value="1"/>
</dbReference>
<protein>
    <recommendedName>
        <fullName evidence="11">GATA-type domain-containing protein</fullName>
    </recommendedName>
</protein>
<dbReference type="GO" id="GO:0000978">
    <property type="term" value="F:RNA polymerase II cis-regulatory region sequence-specific DNA binding"/>
    <property type="evidence" value="ECO:0007669"/>
    <property type="project" value="TreeGrafter"/>
</dbReference>
<keyword evidence="2" id="KW-0479">Metal-binding</keyword>
<feature type="region of interest" description="Disordered" evidence="10">
    <location>
        <begin position="404"/>
        <end position="451"/>
    </location>
</feature>
<dbReference type="GO" id="GO:0000981">
    <property type="term" value="F:DNA-binding transcription factor activity, RNA polymerase II-specific"/>
    <property type="evidence" value="ECO:0007669"/>
    <property type="project" value="TreeGrafter"/>
</dbReference>
<evidence type="ECO:0000256" key="9">
    <source>
        <dbReference type="PROSITE-ProRule" id="PRU00094"/>
    </source>
</evidence>
<evidence type="ECO:0000256" key="5">
    <source>
        <dbReference type="ARBA" id="ARBA00023015"/>
    </source>
</evidence>
<keyword evidence="7" id="KW-0804">Transcription</keyword>
<dbReference type="CDD" id="cd00202">
    <property type="entry name" value="ZnF_GATA"/>
    <property type="match status" value="1"/>
</dbReference>
<sequence length="476" mass="51504">MLSLAAPHVQQHFRPAIPSNFADSPYSQHTQPSFDRASVQSHDGILAASRGVHQPAQYNPLYRTISGGAGSDVASSPALSALASLAASVPTAEVGSGTSSTRSSTPNSAMMNGSQYAPAATAGGQPNQQNGPPVCQNCGTSTTPLWRRDELGSVLCNACGLFLKLHGRPRPISLKTDVIKSRNRVKASQTRRRELGEADGTNGLQASLPPPQSNGGLAAAHPDVASGNSHNHNNGLHHLNFPDALSAPPPPRGTPPTDISRSNTPSHLSSRNHHNNNNNNNTTTTNPNIAPQHIFDTVSLTVAPDYPPTSAYIHRQPSPSSLSLNGHTSQQQHQQHRQQLDTQPQTYDALLAQNSHLRTRVSELEVINGLFRGRVGELELSEQEARRAERRGEEEIRRLRAELEAATEGSAEEARRRGVEGLEGAEDGPRRKRARTEKEREMDEEYPDRGKIFVEDEMGEVWVGSVRGGKSNYMMP</sequence>
<evidence type="ECO:0000256" key="10">
    <source>
        <dbReference type="SAM" id="MobiDB-lite"/>
    </source>
</evidence>
<dbReference type="PRINTS" id="PR00619">
    <property type="entry name" value="GATAZNFINGER"/>
</dbReference>
<comment type="caution">
    <text evidence="12">The sequence shown here is derived from an EMBL/GenBank/DDBJ whole genome shotgun (WGS) entry which is preliminary data.</text>
</comment>
<evidence type="ECO:0000256" key="8">
    <source>
        <dbReference type="ARBA" id="ARBA00023242"/>
    </source>
</evidence>
<dbReference type="Pfam" id="PF25026">
    <property type="entry name" value="Asd-4"/>
    <property type="match status" value="1"/>
</dbReference>
<feature type="compositionally biased region" description="Low complexity" evidence="10">
    <location>
        <begin position="275"/>
        <end position="286"/>
    </location>
</feature>
<dbReference type="PROSITE" id="PS50114">
    <property type="entry name" value="GATA_ZN_FINGER_2"/>
    <property type="match status" value="1"/>
</dbReference>
<dbReference type="PROSITE" id="PS00344">
    <property type="entry name" value="GATA_ZN_FINGER_1"/>
    <property type="match status" value="1"/>
</dbReference>
<reference evidence="12 13" key="1">
    <citation type="submission" date="2017-03" db="EMBL/GenBank/DDBJ databases">
        <title>Genomes of endolithic fungi from Antarctica.</title>
        <authorList>
            <person name="Coleine C."/>
            <person name="Masonjones S."/>
            <person name="Stajich J.E."/>
        </authorList>
    </citation>
    <scope>NUCLEOTIDE SEQUENCE [LARGE SCALE GENOMIC DNA]</scope>
    <source>
        <strain evidence="12 13">CCFEE 5311</strain>
    </source>
</reference>
<keyword evidence="5" id="KW-0805">Transcription regulation</keyword>
<gene>
    <name evidence="12" type="ORF">B0A54_14867</name>
</gene>
<feature type="compositionally biased region" description="Low complexity" evidence="10">
    <location>
        <begin position="226"/>
        <end position="239"/>
    </location>
</feature>
<evidence type="ECO:0000256" key="4">
    <source>
        <dbReference type="ARBA" id="ARBA00022833"/>
    </source>
</evidence>
<feature type="compositionally biased region" description="Polar residues" evidence="10">
    <location>
        <begin position="21"/>
        <end position="39"/>
    </location>
</feature>
<dbReference type="InterPro" id="IPR039355">
    <property type="entry name" value="Transcription_factor_GATA"/>
</dbReference>
<dbReference type="EMBL" id="NAJP01000082">
    <property type="protein sequence ID" value="TKA33990.1"/>
    <property type="molecule type" value="Genomic_DNA"/>
</dbReference>
<feature type="domain" description="GATA-type" evidence="11">
    <location>
        <begin position="135"/>
        <end position="182"/>
    </location>
</feature>
<feature type="region of interest" description="Disordered" evidence="10">
    <location>
        <begin position="181"/>
        <end position="290"/>
    </location>
</feature>
<feature type="compositionally biased region" description="Polar residues" evidence="10">
    <location>
        <begin position="259"/>
        <end position="269"/>
    </location>
</feature>
<evidence type="ECO:0000256" key="3">
    <source>
        <dbReference type="ARBA" id="ARBA00022771"/>
    </source>
</evidence>
<dbReference type="PANTHER" id="PTHR10071">
    <property type="entry name" value="TRANSCRIPTION FACTOR GATA FAMILY MEMBER"/>
    <property type="match status" value="1"/>
</dbReference>
<proteinExistence type="predicted"/>
<feature type="region of interest" description="Disordered" evidence="10">
    <location>
        <begin position="90"/>
        <end position="130"/>
    </location>
</feature>
<evidence type="ECO:0000313" key="13">
    <source>
        <dbReference type="Proteomes" id="UP000310066"/>
    </source>
</evidence>
<accession>A0A4U0UEN1</accession>
<dbReference type="GO" id="GO:0005634">
    <property type="term" value="C:nucleus"/>
    <property type="evidence" value="ECO:0007669"/>
    <property type="project" value="UniProtKB-SubCell"/>
</dbReference>
<dbReference type="OrthoDB" id="515401at2759"/>
<dbReference type="GO" id="GO:0000122">
    <property type="term" value="P:negative regulation of transcription by RNA polymerase II"/>
    <property type="evidence" value="ECO:0007669"/>
    <property type="project" value="TreeGrafter"/>
</dbReference>
<dbReference type="FunFam" id="3.30.50.10:FF:000007">
    <property type="entry name" value="Nitrogen regulatory AreA, N-terminal"/>
    <property type="match status" value="1"/>
</dbReference>
<comment type="subcellular location">
    <subcellularLocation>
        <location evidence="1">Nucleus</location>
    </subcellularLocation>
</comment>
<evidence type="ECO:0000256" key="7">
    <source>
        <dbReference type="ARBA" id="ARBA00023163"/>
    </source>
</evidence>
<keyword evidence="8" id="KW-0539">Nucleus</keyword>
<feature type="compositionally biased region" description="Polar residues" evidence="10">
    <location>
        <begin position="317"/>
        <end position="326"/>
    </location>
</feature>
<feature type="compositionally biased region" description="Low complexity" evidence="10">
    <location>
        <begin position="95"/>
        <end position="105"/>
    </location>
</feature>
<feature type="region of interest" description="Disordered" evidence="10">
    <location>
        <begin position="16"/>
        <end position="39"/>
    </location>
</feature>
<dbReference type="GO" id="GO:0008270">
    <property type="term" value="F:zinc ion binding"/>
    <property type="evidence" value="ECO:0007669"/>
    <property type="project" value="UniProtKB-KW"/>
</dbReference>
<feature type="region of interest" description="Disordered" evidence="10">
    <location>
        <begin position="308"/>
        <end position="342"/>
    </location>
</feature>
<dbReference type="SUPFAM" id="SSF57716">
    <property type="entry name" value="Glucocorticoid receptor-like (DNA-binding domain)"/>
    <property type="match status" value="1"/>
</dbReference>
<evidence type="ECO:0000256" key="6">
    <source>
        <dbReference type="ARBA" id="ARBA00023063"/>
    </source>
</evidence>
<keyword evidence="4" id="KW-0862">Zinc</keyword>
<evidence type="ECO:0000256" key="1">
    <source>
        <dbReference type="ARBA" id="ARBA00004123"/>
    </source>
</evidence>
<organism evidence="12 13">
    <name type="scientific">Friedmanniomyces endolithicus</name>
    <dbReference type="NCBI Taxonomy" id="329885"/>
    <lineage>
        <taxon>Eukaryota</taxon>
        <taxon>Fungi</taxon>
        <taxon>Dikarya</taxon>
        <taxon>Ascomycota</taxon>
        <taxon>Pezizomycotina</taxon>
        <taxon>Dothideomycetes</taxon>
        <taxon>Dothideomycetidae</taxon>
        <taxon>Mycosphaerellales</taxon>
        <taxon>Teratosphaeriaceae</taxon>
        <taxon>Friedmanniomyces</taxon>
    </lineage>
</organism>
<feature type="compositionally biased region" description="Basic and acidic residues" evidence="10">
    <location>
        <begin position="436"/>
        <end position="451"/>
    </location>
</feature>
<evidence type="ECO:0000259" key="11">
    <source>
        <dbReference type="PROSITE" id="PS50114"/>
    </source>
</evidence>
<name>A0A4U0UEN1_9PEZI</name>
<keyword evidence="3 9" id="KW-0863">Zinc-finger</keyword>
<dbReference type="AlphaFoldDB" id="A0A4U0UEN1"/>
<dbReference type="InterPro" id="IPR013088">
    <property type="entry name" value="Znf_NHR/GATA"/>
</dbReference>
<dbReference type="PANTHER" id="PTHR10071:SF281">
    <property type="entry name" value="BOX A-BINDING FACTOR-RELATED"/>
    <property type="match status" value="1"/>
</dbReference>
<feature type="compositionally biased region" description="Polar residues" evidence="10">
    <location>
        <begin position="106"/>
        <end position="115"/>
    </location>
</feature>
<dbReference type="Pfam" id="PF00320">
    <property type="entry name" value="GATA"/>
    <property type="match status" value="1"/>
</dbReference>
<keyword evidence="6" id="KW-0534">Nitrate assimilation</keyword>
<evidence type="ECO:0000256" key="2">
    <source>
        <dbReference type="ARBA" id="ARBA00022723"/>
    </source>
</evidence>
<dbReference type="Proteomes" id="UP000310066">
    <property type="component" value="Unassembled WGS sequence"/>
</dbReference>
<dbReference type="InterPro" id="IPR056998">
    <property type="entry name" value="Asd-4/GZF3_helical"/>
</dbReference>
<evidence type="ECO:0000313" key="12">
    <source>
        <dbReference type="EMBL" id="TKA33990.1"/>
    </source>
</evidence>